<dbReference type="PROSITE" id="PS00626">
    <property type="entry name" value="RCC1_2"/>
    <property type="match status" value="2"/>
</dbReference>
<evidence type="ECO:0000313" key="4">
    <source>
        <dbReference type="Proteomes" id="UP000816034"/>
    </source>
</evidence>
<dbReference type="Pfam" id="PF13540">
    <property type="entry name" value="RCC1_2"/>
    <property type="match status" value="3"/>
</dbReference>
<dbReference type="SUPFAM" id="SSF50985">
    <property type="entry name" value="RCC1/BLIP-II"/>
    <property type="match status" value="2"/>
</dbReference>
<sequence>MENLLNHQWFACGFNNYHQIDDACPPFHDTTSSSNSSHHSFRKLFFEPFSHSSHSNDFDSNTQNSQCNNCTTSRLNPASTRQDRIQLFYGEFIENVCGGSFHTVIKTNFHRVFILGAPCNDFSEQDFAILEEEEEDLNVTHWKRALFENSKIGDVSNASLSQNSDETHSDNDTQSSPTLVANLDRARDAESNPFSSAQPSIHKKRTFCEISKHPLLRHSTISHIACGREHTILVTCCGNVFSLGSNSHGQCGVKGMKTLRGETSIFSLRVKQLTRVDFSHLCSNDTNKNTSQHGNPYSVTNHHSKISMIGCGQRFTILVKDNGLDMIVFGDNAYGQLFLPISNSTSSSSSERSQSNNIFVPQFVNFQQLQQSIHPSCNHDDSIIEASEKITQLAVGGFHTLLLTSHHNIYVSGRNYEGQLGLGSNFTMNSSIANYENSANSENSSNDSMTMTNFQKLTFFDERNIRIESISCGEKHSVFLTRHGTVYACGSNYKGQTGIHYNSLASTECLLRVMTCSPKLLNGSSSSTSLHSTTTTNSSLMKNQYHQYIHEPQLLLYFVEKRMRVKSVSCGAFHTWFHAENGENYVCGSNEEGQLGNGSQAHRCELIPVKFHVNRVQCKNDQYLKRRMSLMMMNEDGNGDEEHQDAISSGNSSEDEEIHTARMMNELNWRNHH</sequence>
<proteinExistence type="predicted"/>
<dbReference type="InterPro" id="IPR051553">
    <property type="entry name" value="Ran_GTPase-activating"/>
</dbReference>
<reference evidence="3 4" key="1">
    <citation type="journal article" date="2018" name="BMC Genomics">
        <title>The genome of Naegleria lovaniensis, the basis for a comparative approach to unravel pathogenicity factors of the human pathogenic amoeba N. fowleri.</title>
        <authorList>
            <person name="Liechti N."/>
            <person name="Schurch N."/>
            <person name="Bruggmann R."/>
            <person name="Wittwer M."/>
        </authorList>
    </citation>
    <scope>NUCLEOTIDE SEQUENCE [LARGE SCALE GENOMIC DNA]</scope>
    <source>
        <strain evidence="3 4">ATCC 30569</strain>
    </source>
</reference>
<dbReference type="EMBL" id="PYSW02000030">
    <property type="protein sequence ID" value="KAG2378926.1"/>
    <property type="molecule type" value="Genomic_DNA"/>
</dbReference>
<evidence type="ECO:0000313" key="3">
    <source>
        <dbReference type="EMBL" id="KAG2378926.1"/>
    </source>
</evidence>
<protein>
    <submittedName>
        <fullName evidence="3">Uncharacterized protein</fullName>
    </submittedName>
</protein>
<dbReference type="PANTHER" id="PTHR45982:SF1">
    <property type="entry name" value="REGULATOR OF CHROMOSOME CONDENSATION"/>
    <property type="match status" value="1"/>
</dbReference>
<dbReference type="Gene3D" id="2.130.10.30">
    <property type="entry name" value="Regulator of chromosome condensation 1/beta-lactamase-inhibitor protein II"/>
    <property type="match status" value="2"/>
</dbReference>
<organism evidence="3 4">
    <name type="scientific">Naegleria lovaniensis</name>
    <name type="common">Amoeba</name>
    <dbReference type="NCBI Taxonomy" id="51637"/>
    <lineage>
        <taxon>Eukaryota</taxon>
        <taxon>Discoba</taxon>
        <taxon>Heterolobosea</taxon>
        <taxon>Tetramitia</taxon>
        <taxon>Eutetramitia</taxon>
        <taxon>Vahlkampfiidae</taxon>
        <taxon>Naegleria</taxon>
    </lineage>
</organism>
<dbReference type="InterPro" id="IPR000408">
    <property type="entry name" value="Reg_chr_condens"/>
</dbReference>
<dbReference type="Proteomes" id="UP000816034">
    <property type="component" value="Unassembled WGS sequence"/>
</dbReference>
<keyword evidence="4" id="KW-1185">Reference proteome</keyword>
<feature type="region of interest" description="Disordered" evidence="2">
    <location>
        <begin position="157"/>
        <end position="177"/>
    </location>
</feature>
<feature type="region of interest" description="Disordered" evidence="2">
    <location>
        <begin position="636"/>
        <end position="658"/>
    </location>
</feature>
<evidence type="ECO:0000256" key="1">
    <source>
        <dbReference type="PROSITE-ProRule" id="PRU00235"/>
    </source>
</evidence>
<dbReference type="AlphaFoldDB" id="A0AA88KI64"/>
<dbReference type="PROSITE" id="PS50012">
    <property type="entry name" value="RCC1_3"/>
    <property type="match status" value="1"/>
</dbReference>
<feature type="repeat" description="RCC1" evidence="1">
    <location>
        <begin position="407"/>
        <end position="483"/>
    </location>
</feature>
<comment type="caution">
    <text evidence="3">The sequence shown here is derived from an EMBL/GenBank/DDBJ whole genome shotgun (WGS) entry which is preliminary data.</text>
</comment>
<name>A0AA88KI64_NAELO</name>
<dbReference type="InterPro" id="IPR009091">
    <property type="entry name" value="RCC1/BLIP-II"/>
</dbReference>
<accession>A0AA88KI64</accession>
<dbReference type="PANTHER" id="PTHR45982">
    <property type="entry name" value="REGULATOR OF CHROMOSOME CONDENSATION"/>
    <property type="match status" value="1"/>
</dbReference>
<dbReference type="GeneID" id="68100018"/>
<evidence type="ECO:0000256" key="2">
    <source>
        <dbReference type="SAM" id="MobiDB-lite"/>
    </source>
</evidence>
<gene>
    <name evidence="3" type="ORF">C9374_007564</name>
</gene>
<dbReference type="RefSeq" id="XP_044546188.1">
    <property type="nucleotide sequence ID" value="XM_044697543.1"/>
</dbReference>